<dbReference type="RefSeq" id="WP_379878876.1">
    <property type="nucleotide sequence ID" value="NZ_JBHUIP010000016.1"/>
</dbReference>
<organism evidence="3 4">
    <name type="scientific">Lacibacterium aquatile</name>
    <dbReference type="NCBI Taxonomy" id="1168082"/>
    <lineage>
        <taxon>Bacteria</taxon>
        <taxon>Pseudomonadati</taxon>
        <taxon>Pseudomonadota</taxon>
        <taxon>Alphaproteobacteria</taxon>
        <taxon>Rhodospirillales</taxon>
        <taxon>Rhodospirillaceae</taxon>
    </lineage>
</organism>
<dbReference type="Pfam" id="PF09527">
    <property type="entry name" value="ATPase_gene1"/>
    <property type="match status" value="1"/>
</dbReference>
<proteinExistence type="predicted"/>
<feature type="transmembrane region" description="Helical" evidence="2">
    <location>
        <begin position="67"/>
        <end position="88"/>
    </location>
</feature>
<reference evidence="4" key="1">
    <citation type="journal article" date="2019" name="Int. J. Syst. Evol. Microbiol.">
        <title>The Global Catalogue of Microorganisms (GCM) 10K type strain sequencing project: providing services to taxonomists for standard genome sequencing and annotation.</title>
        <authorList>
            <consortium name="The Broad Institute Genomics Platform"/>
            <consortium name="The Broad Institute Genome Sequencing Center for Infectious Disease"/>
            <person name="Wu L."/>
            <person name="Ma J."/>
        </authorList>
    </citation>
    <scope>NUCLEOTIDE SEQUENCE [LARGE SCALE GENOMIC DNA]</scope>
    <source>
        <strain evidence="4">CGMCC 1.19062</strain>
    </source>
</reference>
<keyword evidence="4" id="KW-1185">Reference proteome</keyword>
<feature type="region of interest" description="Disordered" evidence="1">
    <location>
        <begin position="1"/>
        <end position="38"/>
    </location>
</feature>
<accession>A0ABW5DY69</accession>
<keyword evidence="2" id="KW-1133">Transmembrane helix</keyword>
<dbReference type="Proteomes" id="UP001597295">
    <property type="component" value="Unassembled WGS sequence"/>
</dbReference>
<evidence type="ECO:0000313" key="3">
    <source>
        <dbReference type="EMBL" id="MFD2265485.1"/>
    </source>
</evidence>
<evidence type="ECO:0000313" key="4">
    <source>
        <dbReference type="Proteomes" id="UP001597295"/>
    </source>
</evidence>
<feature type="compositionally biased region" description="Basic and acidic residues" evidence="1">
    <location>
        <begin position="1"/>
        <end position="19"/>
    </location>
</feature>
<gene>
    <name evidence="3" type="ORF">ACFSM5_21465</name>
</gene>
<protein>
    <submittedName>
        <fullName evidence="3">AtpZ/AtpI family protein</fullName>
    </submittedName>
</protein>
<evidence type="ECO:0000256" key="2">
    <source>
        <dbReference type="SAM" id="Phobius"/>
    </source>
</evidence>
<dbReference type="InterPro" id="IPR032820">
    <property type="entry name" value="ATPase_put"/>
</dbReference>
<dbReference type="EMBL" id="JBHUIP010000016">
    <property type="protein sequence ID" value="MFD2265485.1"/>
    <property type="molecule type" value="Genomic_DNA"/>
</dbReference>
<evidence type="ECO:0000256" key="1">
    <source>
        <dbReference type="SAM" id="MobiDB-lite"/>
    </source>
</evidence>
<comment type="caution">
    <text evidence="3">The sequence shown here is derived from an EMBL/GenBank/DDBJ whole genome shotgun (WGS) entry which is preliminary data.</text>
</comment>
<name>A0ABW5DY69_9PROT</name>
<sequence>MAEEETPKGFDERLKRLEAQRGLSEPEPAQQASKGGLNQGMRAGTDLVGGVLFGIGVGYGLDRWLDTKPWCLIIFFFLGTAAGFLNVYRSLSGYGYGVGYRKDGKTKSNDTPHA</sequence>
<keyword evidence="2" id="KW-0812">Transmembrane</keyword>
<keyword evidence="2" id="KW-0472">Membrane</keyword>